<sequence length="548" mass="63348">IMAIIIKDYQWRQTDKRIIIYVPLKSCPKNVHLFVMDNYVKISFTPFILELFLWENVLEEESECTLTDTEAIFSLQKASLAVDWPILEAENISKSEKCHARNQVLEKAQKVLENRAKCKKEKLQNLQKEAIKIQINLNTDTLNKIEGLRDSHRKAAMQDFEDWRLNAEMPFLQNISGKVQKNRKAYRPPLQWFKDDLSIIQSREINKKEVEGKQQNKSIIIEELEEELIVEEKSKEGLTVEENINEDLIVNESIEQMNSKEDTTLNENIGKKADVEIKETTNVSKDFNFAEYSSYSEDSESNEEVTSFKSSTNSLVKKMDQKLSQKFYTKTKKQGSDRDLIDRILESRYPKINQIFDEPTKAIPLPRRSGTINVTFSERAFPTPARESSFIEEQEWLSKQAEARRKTGFVAEDLRPEEQDPQWLKDKGDDFFKAGNYLAAISAYTHGIKISDKMAALYVNRSAAHYALGNYYRCIDDCSKVLELMEPKCESNRASRARCHARRGAALCKLSAPQHGIPELEAALKLDPNNKSIQHDLYAVKQYFNIKE</sequence>
<dbReference type="SUPFAM" id="SSF48452">
    <property type="entry name" value="TPR-like"/>
    <property type="match status" value="1"/>
</dbReference>
<dbReference type="Proteomes" id="UP000668214">
    <property type="component" value="Unassembled WGS sequence"/>
</dbReference>
<evidence type="ECO:0000259" key="2">
    <source>
        <dbReference type="PROSITE" id="PS51203"/>
    </source>
</evidence>
<feature type="coiled-coil region" evidence="1">
    <location>
        <begin position="207"/>
        <end position="241"/>
    </location>
</feature>
<dbReference type="InterPro" id="IPR019734">
    <property type="entry name" value="TPR_rpt"/>
</dbReference>
<dbReference type="GO" id="GO:0036158">
    <property type="term" value="P:outer dynein arm assembly"/>
    <property type="evidence" value="ECO:0007669"/>
    <property type="project" value="TreeGrafter"/>
</dbReference>
<evidence type="ECO:0000313" key="4">
    <source>
        <dbReference type="Proteomes" id="UP000668214"/>
    </source>
</evidence>
<feature type="non-terminal residue" evidence="3">
    <location>
        <position position="1"/>
    </location>
</feature>
<reference evidence="3" key="1">
    <citation type="submission" date="2020-02" db="EMBL/GenBank/DDBJ databases">
        <title>Relaxed selection underlies rapid genomic changes in the transitions from sociality to social parasitism in ants.</title>
        <authorList>
            <person name="Bi X."/>
        </authorList>
    </citation>
    <scope>NUCLEOTIDE SEQUENCE</scope>
    <source>
        <strain evidence="3">BGI-DK2014c</strain>
        <tissue evidence="3">Whole body</tissue>
    </source>
</reference>
<feature type="non-terminal residue" evidence="3">
    <location>
        <position position="548"/>
    </location>
</feature>
<dbReference type="PANTHER" id="PTHR46492:SF1">
    <property type="entry name" value="DYNEIN AXONEMAL ASSEMBLY FACTOR 4"/>
    <property type="match status" value="1"/>
</dbReference>
<accession>A0A836F7S7</accession>
<dbReference type="Pfam" id="PF04969">
    <property type="entry name" value="CS"/>
    <property type="match status" value="1"/>
</dbReference>
<dbReference type="GO" id="GO:0003341">
    <property type="term" value="P:cilium movement"/>
    <property type="evidence" value="ECO:0007669"/>
    <property type="project" value="TreeGrafter"/>
</dbReference>
<dbReference type="SMART" id="SM00028">
    <property type="entry name" value="TPR"/>
    <property type="match status" value="3"/>
</dbReference>
<feature type="domain" description="CS" evidence="2">
    <location>
        <begin position="4"/>
        <end position="88"/>
    </location>
</feature>
<dbReference type="AlphaFoldDB" id="A0A836F7S7"/>
<proteinExistence type="predicted"/>
<comment type="caution">
    <text evidence="3">The sequence shown here is derived from an EMBL/GenBank/DDBJ whole genome shotgun (WGS) entry which is preliminary data.</text>
</comment>
<dbReference type="Gene3D" id="1.25.40.10">
    <property type="entry name" value="Tetratricopeptide repeat domain"/>
    <property type="match status" value="1"/>
</dbReference>
<protein>
    <submittedName>
        <fullName evidence="3">DAAF4 factor</fullName>
    </submittedName>
</protein>
<dbReference type="SUPFAM" id="SSF49764">
    <property type="entry name" value="HSP20-like chaperones"/>
    <property type="match status" value="1"/>
</dbReference>
<dbReference type="GO" id="GO:0036159">
    <property type="term" value="P:inner dynein arm assembly"/>
    <property type="evidence" value="ECO:0007669"/>
    <property type="project" value="TreeGrafter"/>
</dbReference>
<evidence type="ECO:0000256" key="1">
    <source>
        <dbReference type="SAM" id="Coils"/>
    </source>
</evidence>
<dbReference type="PANTHER" id="PTHR46492">
    <property type="entry name" value="DYNEIN ASSEMBLY FACTOR 4, AXONEMAL"/>
    <property type="match status" value="1"/>
</dbReference>
<dbReference type="InterPro" id="IPR007052">
    <property type="entry name" value="CS_dom"/>
</dbReference>
<dbReference type="PROSITE" id="PS51203">
    <property type="entry name" value="CS"/>
    <property type="match status" value="1"/>
</dbReference>
<evidence type="ECO:0000313" key="3">
    <source>
        <dbReference type="EMBL" id="KAG5313914.1"/>
    </source>
</evidence>
<keyword evidence="1" id="KW-0175">Coiled coil</keyword>
<keyword evidence="4" id="KW-1185">Reference proteome</keyword>
<dbReference type="InterPro" id="IPR052004">
    <property type="entry name" value="Dynein_assembly_factor_4"/>
</dbReference>
<name>A0A836F7S7_9HYME</name>
<dbReference type="InterPro" id="IPR011990">
    <property type="entry name" value="TPR-like_helical_dom_sf"/>
</dbReference>
<dbReference type="EMBL" id="JAANIA010002513">
    <property type="protein sequence ID" value="KAG5313914.1"/>
    <property type="molecule type" value="Genomic_DNA"/>
</dbReference>
<dbReference type="Gene3D" id="2.60.40.790">
    <property type="match status" value="1"/>
</dbReference>
<dbReference type="InterPro" id="IPR008978">
    <property type="entry name" value="HSP20-like_chaperone"/>
</dbReference>
<feature type="coiled-coil region" evidence="1">
    <location>
        <begin position="102"/>
        <end position="136"/>
    </location>
</feature>
<gene>
    <name evidence="3" type="primary">Dnaaf4</name>
    <name evidence="3" type="ORF">G6Z78_0003309</name>
</gene>
<organism evidence="3 4">
    <name type="scientific">Pseudoatta argentina</name>
    <dbReference type="NCBI Taxonomy" id="621737"/>
    <lineage>
        <taxon>Eukaryota</taxon>
        <taxon>Metazoa</taxon>
        <taxon>Ecdysozoa</taxon>
        <taxon>Arthropoda</taxon>
        <taxon>Hexapoda</taxon>
        <taxon>Insecta</taxon>
        <taxon>Pterygota</taxon>
        <taxon>Neoptera</taxon>
        <taxon>Endopterygota</taxon>
        <taxon>Hymenoptera</taxon>
        <taxon>Apocrita</taxon>
        <taxon>Aculeata</taxon>
        <taxon>Formicoidea</taxon>
        <taxon>Formicidae</taxon>
        <taxon>Myrmicinae</taxon>
        <taxon>Pseudoatta</taxon>
    </lineage>
</organism>